<evidence type="ECO:0000256" key="1">
    <source>
        <dbReference type="ARBA" id="ARBA00004413"/>
    </source>
</evidence>
<dbReference type="GO" id="GO:0005886">
    <property type="term" value="C:plasma membrane"/>
    <property type="evidence" value="ECO:0007669"/>
    <property type="project" value="UniProtKB-SubCell"/>
</dbReference>
<sequence length="153" mass="18165">MKKFSFSLARMMNYEEQILEREKGVMGRLIAEHDEIAARQQEIICQLEKIHGEMDVEIRRGTTVYQINAYTAMIRTGKFQLEQLKKQLLIKKAEIERQRQTVTEASQEVKKLEKLKEKQLEEYHHSEKKEEEEMISEHVSGSFLRSDVSKYML</sequence>
<dbReference type="GO" id="GO:0044781">
    <property type="term" value="P:bacterial-type flagellum organization"/>
    <property type="evidence" value="ECO:0007669"/>
    <property type="project" value="UniProtKB-KW"/>
</dbReference>
<keyword evidence="12" id="KW-0282">Flagellum</keyword>
<evidence type="ECO:0000256" key="5">
    <source>
        <dbReference type="ARBA" id="ARBA00022475"/>
    </source>
</evidence>
<keyword evidence="6" id="KW-0145">Chemotaxis</keyword>
<dbReference type="InterPro" id="IPR012823">
    <property type="entry name" value="Flagell_FliJ"/>
</dbReference>
<evidence type="ECO:0000256" key="10">
    <source>
        <dbReference type="ARBA" id="ARBA00023225"/>
    </source>
</evidence>
<keyword evidence="4" id="KW-0813">Transport</keyword>
<evidence type="ECO:0000256" key="9">
    <source>
        <dbReference type="ARBA" id="ARBA00023136"/>
    </source>
</evidence>
<evidence type="ECO:0000256" key="4">
    <source>
        <dbReference type="ARBA" id="ARBA00022448"/>
    </source>
</evidence>
<evidence type="ECO:0000256" key="8">
    <source>
        <dbReference type="ARBA" id="ARBA00022927"/>
    </source>
</evidence>
<dbReference type="EMBL" id="JAQLGM010000001">
    <property type="protein sequence ID" value="MDB1998634.1"/>
    <property type="molecule type" value="Genomic_DNA"/>
</dbReference>
<dbReference type="GO" id="GO:0006935">
    <property type="term" value="P:chemotaxis"/>
    <property type="evidence" value="ECO:0007669"/>
    <property type="project" value="UniProtKB-KW"/>
</dbReference>
<evidence type="ECO:0000313" key="13">
    <source>
        <dbReference type="Proteomes" id="UP001300871"/>
    </source>
</evidence>
<keyword evidence="10" id="KW-1006">Bacterial flagellum protein export</keyword>
<keyword evidence="11" id="KW-0175">Coiled coil</keyword>
<keyword evidence="12" id="KW-0969">Cilium</keyword>
<evidence type="ECO:0000256" key="6">
    <source>
        <dbReference type="ARBA" id="ARBA00022500"/>
    </source>
</evidence>
<dbReference type="Proteomes" id="UP001300871">
    <property type="component" value="Unassembled WGS sequence"/>
</dbReference>
<keyword evidence="9" id="KW-0472">Membrane</keyword>
<reference evidence="12" key="1">
    <citation type="submission" date="2023-01" db="EMBL/GenBank/DDBJ databases">
        <title>Human gut microbiome strain richness.</title>
        <authorList>
            <person name="Chen-Liaw A."/>
        </authorList>
    </citation>
    <scope>NUCLEOTIDE SEQUENCE</scope>
    <source>
        <strain evidence="12">B1_m1001713B170214d0_201011</strain>
    </source>
</reference>
<dbReference type="GO" id="GO:0015031">
    <property type="term" value="P:protein transport"/>
    <property type="evidence" value="ECO:0007669"/>
    <property type="project" value="UniProtKB-KW"/>
</dbReference>
<dbReference type="GO" id="GO:0009288">
    <property type="term" value="C:bacterial-type flagellum"/>
    <property type="evidence" value="ECO:0007669"/>
    <property type="project" value="InterPro"/>
</dbReference>
<keyword evidence="7" id="KW-1005">Bacterial flagellum biogenesis</keyword>
<evidence type="ECO:0000256" key="11">
    <source>
        <dbReference type="SAM" id="Coils"/>
    </source>
</evidence>
<gene>
    <name evidence="12" type="primary">fliJ</name>
    <name evidence="12" type="ORF">PM006_00220</name>
</gene>
<dbReference type="Gene3D" id="1.10.287.1700">
    <property type="match status" value="1"/>
</dbReference>
<feature type="coiled-coil region" evidence="11">
    <location>
        <begin position="78"/>
        <end position="129"/>
    </location>
</feature>
<keyword evidence="5" id="KW-1003">Cell membrane</keyword>
<protein>
    <recommendedName>
        <fullName evidence="3">Flagellar FliJ protein</fullName>
    </recommendedName>
</protein>
<evidence type="ECO:0000313" key="12">
    <source>
        <dbReference type="EMBL" id="MDB1998634.1"/>
    </source>
</evidence>
<dbReference type="AlphaFoldDB" id="A0AAW6ARF0"/>
<dbReference type="NCBIfam" id="TIGR02473">
    <property type="entry name" value="flagell_FliJ"/>
    <property type="match status" value="1"/>
</dbReference>
<dbReference type="GO" id="GO:0071973">
    <property type="term" value="P:bacterial-type flagellum-dependent cell motility"/>
    <property type="evidence" value="ECO:0007669"/>
    <property type="project" value="InterPro"/>
</dbReference>
<dbReference type="RefSeq" id="WP_118007433.1">
    <property type="nucleotide sequence ID" value="NZ_JAAIMZ010000002.1"/>
</dbReference>
<dbReference type="InterPro" id="IPR053716">
    <property type="entry name" value="Flag_assembly_chemotaxis_eff"/>
</dbReference>
<evidence type="ECO:0000256" key="3">
    <source>
        <dbReference type="ARBA" id="ARBA00020392"/>
    </source>
</evidence>
<keyword evidence="12" id="KW-0966">Cell projection</keyword>
<accession>A0AAW6ARF0</accession>
<organism evidence="12 13">
    <name type="scientific">Clostridium symbiosum</name>
    <name type="common">Bacteroides symbiosus</name>
    <dbReference type="NCBI Taxonomy" id="1512"/>
    <lineage>
        <taxon>Bacteria</taxon>
        <taxon>Bacillati</taxon>
        <taxon>Bacillota</taxon>
        <taxon>Clostridia</taxon>
        <taxon>Lachnospirales</taxon>
        <taxon>Lachnospiraceae</taxon>
        <taxon>Otoolea</taxon>
    </lineage>
</organism>
<evidence type="ECO:0000256" key="7">
    <source>
        <dbReference type="ARBA" id="ARBA00022795"/>
    </source>
</evidence>
<comment type="caution">
    <text evidence="12">The sequence shown here is derived from an EMBL/GenBank/DDBJ whole genome shotgun (WGS) entry which is preliminary data.</text>
</comment>
<comment type="similarity">
    <text evidence="2">Belongs to the FliJ family.</text>
</comment>
<comment type="subcellular location">
    <subcellularLocation>
        <location evidence="1">Cell membrane</location>
        <topology evidence="1">Peripheral membrane protein</topology>
        <orientation evidence="1">Cytoplasmic side</orientation>
    </subcellularLocation>
</comment>
<evidence type="ECO:0000256" key="2">
    <source>
        <dbReference type="ARBA" id="ARBA00010004"/>
    </source>
</evidence>
<dbReference type="Pfam" id="PF02050">
    <property type="entry name" value="FliJ"/>
    <property type="match status" value="1"/>
</dbReference>
<proteinExistence type="inferred from homology"/>
<name>A0AAW6ARF0_CLOSY</name>
<keyword evidence="8" id="KW-0653">Protein transport</keyword>